<dbReference type="Pfam" id="PF00378">
    <property type="entry name" value="ECH_1"/>
    <property type="match status" value="1"/>
</dbReference>
<organism evidence="6 7">
    <name type="scientific">Nocardia brasiliensis</name>
    <dbReference type="NCBI Taxonomy" id="37326"/>
    <lineage>
        <taxon>Bacteria</taxon>
        <taxon>Bacillati</taxon>
        <taxon>Actinomycetota</taxon>
        <taxon>Actinomycetes</taxon>
        <taxon>Mycobacteriales</taxon>
        <taxon>Nocardiaceae</taxon>
        <taxon>Nocardia</taxon>
    </lineage>
</organism>
<evidence type="ECO:0000256" key="1">
    <source>
        <dbReference type="ARBA" id="ARBA00002994"/>
    </source>
</evidence>
<dbReference type="GO" id="GO:0016853">
    <property type="term" value="F:isomerase activity"/>
    <property type="evidence" value="ECO:0007669"/>
    <property type="project" value="UniProtKB-KW"/>
</dbReference>
<dbReference type="AlphaFoldDB" id="A0A6G9XJV0"/>
<evidence type="ECO:0000313" key="7">
    <source>
        <dbReference type="Proteomes" id="UP000501705"/>
    </source>
</evidence>
<evidence type="ECO:0000313" key="6">
    <source>
        <dbReference type="EMBL" id="QIS01178.1"/>
    </source>
</evidence>
<dbReference type="GO" id="GO:0004300">
    <property type="term" value="F:enoyl-CoA hydratase activity"/>
    <property type="evidence" value="ECO:0007669"/>
    <property type="project" value="UniProtKB-EC"/>
</dbReference>
<dbReference type="GO" id="GO:0006631">
    <property type="term" value="P:fatty acid metabolic process"/>
    <property type="evidence" value="ECO:0007669"/>
    <property type="project" value="UniProtKB-KW"/>
</dbReference>
<accession>A0A6G9XJV0</accession>
<protein>
    <submittedName>
        <fullName evidence="6">Enoyl-CoA hydratase/isomerase family protein</fullName>
    </submittedName>
</protein>
<dbReference type="InterPro" id="IPR018376">
    <property type="entry name" value="Enoyl-CoA_hyd/isom_CS"/>
</dbReference>
<keyword evidence="6" id="KW-0413">Isomerase</keyword>
<dbReference type="Gene3D" id="3.90.226.10">
    <property type="entry name" value="2-enoyl-CoA Hydratase, Chain A, domain 1"/>
    <property type="match status" value="1"/>
</dbReference>
<keyword evidence="2" id="KW-0443">Lipid metabolism</keyword>
<evidence type="ECO:0000256" key="3">
    <source>
        <dbReference type="ARBA" id="ARBA00023709"/>
    </source>
</evidence>
<comment type="catalytic activity">
    <reaction evidence="4">
        <text>a 4-saturated-(3S)-3-hydroxyacyl-CoA = a (3E)-enoyl-CoA + H2O</text>
        <dbReference type="Rhea" id="RHEA:20724"/>
        <dbReference type="ChEBI" id="CHEBI:15377"/>
        <dbReference type="ChEBI" id="CHEBI:58521"/>
        <dbReference type="ChEBI" id="CHEBI:137480"/>
        <dbReference type="EC" id="4.2.1.17"/>
    </reaction>
</comment>
<name>A0A6G9XJV0_NOCBR</name>
<dbReference type="Proteomes" id="UP000501705">
    <property type="component" value="Chromosome"/>
</dbReference>
<evidence type="ECO:0000256" key="5">
    <source>
        <dbReference type="RuleBase" id="RU003707"/>
    </source>
</evidence>
<dbReference type="InterPro" id="IPR001753">
    <property type="entry name" value="Enoyl-CoA_hydra/iso"/>
</dbReference>
<dbReference type="PANTHER" id="PTHR43459:SF1">
    <property type="entry name" value="EG:BACN32G11.4 PROTEIN"/>
    <property type="match status" value="1"/>
</dbReference>
<proteinExistence type="inferred from homology"/>
<comment type="catalytic activity">
    <reaction evidence="3">
        <text>a (3S)-3-hydroxyacyl-CoA = a (2E)-enoyl-CoA + H2O</text>
        <dbReference type="Rhea" id="RHEA:16105"/>
        <dbReference type="ChEBI" id="CHEBI:15377"/>
        <dbReference type="ChEBI" id="CHEBI:57318"/>
        <dbReference type="ChEBI" id="CHEBI:58856"/>
        <dbReference type="EC" id="4.2.1.17"/>
    </reaction>
</comment>
<dbReference type="CDD" id="cd06558">
    <property type="entry name" value="crotonase-like"/>
    <property type="match status" value="1"/>
</dbReference>
<dbReference type="RefSeq" id="WP_167460328.1">
    <property type="nucleotide sequence ID" value="NZ_CP046171.1"/>
</dbReference>
<dbReference type="PANTHER" id="PTHR43459">
    <property type="entry name" value="ENOYL-COA HYDRATASE"/>
    <property type="match status" value="1"/>
</dbReference>
<dbReference type="SUPFAM" id="SSF52096">
    <property type="entry name" value="ClpP/crotonase"/>
    <property type="match status" value="1"/>
</dbReference>
<dbReference type="PROSITE" id="PS00166">
    <property type="entry name" value="ENOYL_COA_HYDRATASE"/>
    <property type="match status" value="1"/>
</dbReference>
<gene>
    <name evidence="6" type="ORF">F5X71_01565</name>
</gene>
<evidence type="ECO:0000256" key="2">
    <source>
        <dbReference type="ARBA" id="ARBA00022832"/>
    </source>
</evidence>
<keyword evidence="2" id="KW-0276">Fatty acid metabolism</keyword>
<evidence type="ECO:0000256" key="4">
    <source>
        <dbReference type="ARBA" id="ARBA00023717"/>
    </source>
</evidence>
<sequence length="267" mass="29166">MTTSHAPTVLTVEHPGRWVTLRIDNPPVNVLDDRVHTELADALERLEADPETRVVVLESADPEFFVAHLDATLSLEQNDVAMRAYARTRAALRSPRLVSIAKIRGRARGGGHELALLCDMRFASTETALLGQPEIKFRLPPGGAGTQMLPALIGRARALEMVLSGRDIDAVTAERYGVVNRAIPDSELDEFVDTLAARIAGFDATAVEVTKASVDRRYLPPLEDFLRAGEDFKKLRESPEIAAEIAREALAKGVNTRGPYEFDGMGS</sequence>
<comment type="function">
    <text evidence="1">Could possibly oxidize fatty acids using specific components.</text>
</comment>
<comment type="similarity">
    <text evidence="5">Belongs to the enoyl-CoA hydratase/isomerase family.</text>
</comment>
<reference evidence="6 7" key="1">
    <citation type="journal article" date="2019" name="ACS Chem. Biol.">
        <title>Identification and Mobilization of a Cryptic Antibiotic Biosynthesis Gene Locus from a Human-Pathogenic Nocardia Isolate.</title>
        <authorList>
            <person name="Herisse M."/>
            <person name="Ishida K."/>
            <person name="Porter J.L."/>
            <person name="Howden B."/>
            <person name="Hertweck C."/>
            <person name="Stinear T.P."/>
            <person name="Pidot S.J."/>
        </authorList>
    </citation>
    <scope>NUCLEOTIDE SEQUENCE [LARGE SCALE GENOMIC DNA]</scope>
    <source>
        <strain evidence="6 7">AUSMDU00024985</strain>
    </source>
</reference>
<dbReference type="EMBL" id="CP046171">
    <property type="protein sequence ID" value="QIS01178.1"/>
    <property type="molecule type" value="Genomic_DNA"/>
</dbReference>
<dbReference type="InterPro" id="IPR029045">
    <property type="entry name" value="ClpP/crotonase-like_dom_sf"/>
</dbReference>